<comment type="caution">
    <text evidence="1">The sequence shown here is derived from an EMBL/GenBank/DDBJ whole genome shotgun (WGS) entry which is preliminary data.</text>
</comment>
<keyword evidence="2" id="KW-1185">Reference proteome</keyword>
<proteinExistence type="predicted"/>
<dbReference type="EMBL" id="JAVREQ010000037">
    <property type="protein sequence ID" value="MDT0382415.1"/>
    <property type="molecule type" value="Genomic_DNA"/>
</dbReference>
<accession>A0ABU2NZK3</accession>
<gene>
    <name evidence="1" type="ORF">RM572_27010</name>
</gene>
<protein>
    <submittedName>
        <fullName evidence="1">Uncharacterized protein</fullName>
    </submittedName>
</protein>
<evidence type="ECO:0000313" key="1">
    <source>
        <dbReference type="EMBL" id="MDT0382415.1"/>
    </source>
</evidence>
<reference evidence="2" key="1">
    <citation type="submission" date="2023-07" db="EMBL/GenBank/DDBJ databases">
        <title>30 novel species of actinomycetes from the DSMZ collection.</title>
        <authorList>
            <person name="Nouioui I."/>
        </authorList>
    </citation>
    <scope>NUCLEOTIDE SEQUENCE [LARGE SCALE GENOMIC DNA]</scope>
    <source>
        <strain evidence="2">DSM 42041</strain>
    </source>
</reference>
<evidence type="ECO:0000313" key="2">
    <source>
        <dbReference type="Proteomes" id="UP001183414"/>
    </source>
</evidence>
<sequence>MRLPEPAGEHQAEHLHLYFAQVPPTRGSESGRDVRKLLEAASLLVPGEIATENDITVNDVWEYLTHDEWEVALGLLEELGDVRPLQLSFWEPLATAAEQMQLEKSAAWCRWRCYETRNGIIRADLTLRPASEGRRQTPFSGAGVLRPMWNIGNRTPAGEPALNIASLWVEFTPFLGPGERSSVRLAPLDPSRWRHLQPGQMITMHEDRTVAGTAVVLEIQGSAATPTT</sequence>
<dbReference type="Proteomes" id="UP001183414">
    <property type="component" value="Unassembled WGS sequence"/>
</dbReference>
<dbReference type="RefSeq" id="WP_311676009.1">
    <property type="nucleotide sequence ID" value="NZ_JAVREQ010000037.1"/>
</dbReference>
<name>A0ABU2NZK3_9ACTN</name>
<organism evidence="1 2">
    <name type="scientific">Streptomyces hazeniae</name>
    <dbReference type="NCBI Taxonomy" id="3075538"/>
    <lineage>
        <taxon>Bacteria</taxon>
        <taxon>Bacillati</taxon>
        <taxon>Actinomycetota</taxon>
        <taxon>Actinomycetes</taxon>
        <taxon>Kitasatosporales</taxon>
        <taxon>Streptomycetaceae</taxon>
        <taxon>Streptomyces</taxon>
    </lineage>
</organism>